<dbReference type="SUPFAM" id="SSF48452">
    <property type="entry name" value="TPR-like"/>
    <property type="match status" value="1"/>
</dbReference>
<name>A0A4P6KZQ3_9BURK</name>
<feature type="chain" id="PRO_5020865471" description="Tetratricopeptide repeat protein" evidence="1">
    <location>
        <begin position="23"/>
        <end position="386"/>
    </location>
</feature>
<keyword evidence="3" id="KW-1185">Reference proteome</keyword>
<evidence type="ECO:0000256" key="1">
    <source>
        <dbReference type="SAM" id="SignalP"/>
    </source>
</evidence>
<protein>
    <recommendedName>
        <fullName evidence="4">Tetratricopeptide repeat protein</fullName>
    </recommendedName>
</protein>
<sequence>MTRKIAVVLALLAWLPSMQAVAAPRTPASGNEVIATLPRQDDGLRALRAAAAAAPADPLPALALARRYVALGRGSADPRYYGQAQAVLAPWWGRPDAPNDVRLLRATLLQNGHQFDEAQAELRHIVGTDPRNAQAWLTLATIQSVQGDVPGAIASCGRLSSLAAQLETFACLAAAGANTGRMRGSEQLLELGLERAGDTAPETRTWVLTMLAELAARRGDKAAAQQRFLTALRVAPTDSYLLGAYADFLLDQGRAADVPALLRAHHRNDALLLRHALALRAMGRHEALAPARAELQARFDAAARRGDAVHLREQARFTLHLLGDARAALALAQRNWRVQKELADTRILLEAGLASRDRAALQPVLRWIRAQGLQDVVVTRLVERAS</sequence>
<dbReference type="Gene3D" id="1.25.40.10">
    <property type="entry name" value="Tetratricopeptide repeat domain"/>
    <property type="match status" value="1"/>
</dbReference>
<feature type="signal peptide" evidence="1">
    <location>
        <begin position="1"/>
        <end position="22"/>
    </location>
</feature>
<keyword evidence="1" id="KW-0732">Signal</keyword>
<dbReference type="KEGG" id="plue:EWM63_16635"/>
<dbReference type="RefSeq" id="WP_130187532.1">
    <property type="nucleotide sequence ID" value="NZ_CP035913.1"/>
</dbReference>
<dbReference type="Proteomes" id="UP000290637">
    <property type="component" value="Chromosome"/>
</dbReference>
<proteinExistence type="predicted"/>
<gene>
    <name evidence="2" type="ORF">EWM63_16635</name>
</gene>
<organism evidence="2 3">
    <name type="scientific">Pseudoduganella lutea</name>
    <dbReference type="NCBI Taxonomy" id="321985"/>
    <lineage>
        <taxon>Bacteria</taxon>
        <taxon>Pseudomonadati</taxon>
        <taxon>Pseudomonadota</taxon>
        <taxon>Betaproteobacteria</taxon>
        <taxon>Burkholderiales</taxon>
        <taxon>Oxalobacteraceae</taxon>
        <taxon>Telluria group</taxon>
        <taxon>Pseudoduganella</taxon>
    </lineage>
</organism>
<dbReference type="InterPro" id="IPR011990">
    <property type="entry name" value="TPR-like_helical_dom_sf"/>
</dbReference>
<dbReference type="OrthoDB" id="9777400at2"/>
<evidence type="ECO:0000313" key="2">
    <source>
        <dbReference type="EMBL" id="QBE64414.1"/>
    </source>
</evidence>
<dbReference type="AlphaFoldDB" id="A0A4P6KZQ3"/>
<evidence type="ECO:0008006" key="4">
    <source>
        <dbReference type="Google" id="ProtNLM"/>
    </source>
</evidence>
<accession>A0A4P6KZQ3</accession>
<dbReference type="EMBL" id="CP035913">
    <property type="protein sequence ID" value="QBE64414.1"/>
    <property type="molecule type" value="Genomic_DNA"/>
</dbReference>
<evidence type="ECO:0000313" key="3">
    <source>
        <dbReference type="Proteomes" id="UP000290637"/>
    </source>
</evidence>
<reference evidence="2 3" key="1">
    <citation type="submission" date="2019-02" db="EMBL/GenBank/DDBJ databases">
        <title>Draft Genome Sequences of Six Type Strains of the Genus Massilia.</title>
        <authorList>
            <person name="Miess H."/>
            <person name="Frediansyhah A."/>
            <person name="Gross H."/>
        </authorList>
    </citation>
    <scope>NUCLEOTIDE SEQUENCE [LARGE SCALE GENOMIC DNA]</scope>
    <source>
        <strain evidence="2 3">DSM 17473</strain>
    </source>
</reference>